<dbReference type="InterPro" id="IPR000286">
    <property type="entry name" value="HDACs"/>
</dbReference>
<dbReference type="EC" id="3.5.1.98" evidence="3 10"/>
<evidence type="ECO:0000256" key="4">
    <source>
        <dbReference type="ARBA" id="ARBA00022491"/>
    </source>
</evidence>
<comment type="similarity">
    <text evidence="2 10">Belongs to the histone deacetylase family. HD type 2 subfamily.</text>
</comment>
<dbReference type="STRING" id="56408.A0A1E5RN88"/>
<protein>
    <recommendedName>
        <fullName evidence="3 10">Histone deacetylase</fullName>
        <ecNumber evidence="3 10">3.5.1.98</ecNumber>
    </recommendedName>
</protein>
<evidence type="ECO:0000313" key="14">
    <source>
        <dbReference type="EMBL" id="OEJ88350.1"/>
    </source>
</evidence>
<dbReference type="InParanoid" id="A0A1E5RN88"/>
<evidence type="ECO:0000256" key="9">
    <source>
        <dbReference type="ARBA" id="ARBA00023242"/>
    </source>
</evidence>
<comment type="subcellular location">
    <subcellularLocation>
        <location evidence="1 10">Nucleus</location>
    </subcellularLocation>
</comment>
<dbReference type="InterPro" id="IPR023696">
    <property type="entry name" value="Ureohydrolase_dom_sf"/>
</dbReference>
<dbReference type="GO" id="GO:0000118">
    <property type="term" value="C:histone deacetylase complex"/>
    <property type="evidence" value="ECO:0007669"/>
    <property type="project" value="TreeGrafter"/>
</dbReference>
<evidence type="ECO:0000313" key="15">
    <source>
        <dbReference type="Proteomes" id="UP000095728"/>
    </source>
</evidence>
<dbReference type="PANTHER" id="PTHR10625">
    <property type="entry name" value="HISTONE DEACETYLASE HDAC1-RELATED"/>
    <property type="match status" value="1"/>
</dbReference>
<dbReference type="GO" id="GO:0031078">
    <property type="term" value="F:histone H3K14 deacetylase activity, hydrolytic mechanism"/>
    <property type="evidence" value="ECO:0007669"/>
    <property type="project" value="UniProtKB-UniRule"/>
</dbReference>
<evidence type="ECO:0000256" key="5">
    <source>
        <dbReference type="ARBA" id="ARBA00022801"/>
    </source>
</evidence>
<evidence type="ECO:0000256" key="3">
    <source>
        <dbReference type="ARBA" id="ARBA00012111"/>
    </source>
</evidence>
<evidence type="ECO:0000256" key="1">
    <source>
        <dbReference type="ARBA" id="ARBA00004123"/>
    </source>
</evidence>
<dbReference type="PANTHER" id="PTHR10625:SF5">
    <property type="entry name" value="HISTONE DEACETYLASE"/>
    <property type="match status" value="1"/>
</dbReference>
<dbReference type="ESTHER" id="9asco-a0a1e5rn88">
    <property type="family name" value="Arb2_domain"/>
</dbReference>
<evidence type="ECO:0000256" key="10">
    <source>
        <dbReference type="PIRNR" id="PIRNR037919"/>
    </source>
</evidence>
<dbReference type="InterPro" id="IPR037138">
    <property type="entry name" value="His_deacetylse_dom_sf"/>
</dbReference>
<dbReference type="Pfam" id="PF09757">
    <property type="entry name" value="Arb2-like"/>
    <property type="match status" value="1"/>
</dbReference>
<keyword evidence="15" id="KW-1185">Reference proteome</keyword>
<keyword evidence="9 10" id="KW-0539">Nucleus</keyword>
<dbReference type="OrthoDB" id="424012at2759"/>
<dbReference type="Gene3D" id="3.40.800.20">
    <property type="entry name" value="Histone deacetylase domain"/>
    <property type="match status" value="1"/>
</dbReference>
<keyword evidence="5 10" id="KW-0378">Hydrolase</keyword>
<feature type="domain" description="Arb2-like" evidence="13">
    <location>
        <begin position="542"/>
        <end position="791"/>
    </location>
</feature>
<keyword evidence="4 10" id="KW-0678">Repressor</keyword>
<sequence length="806" mass="90889">MKSETNLDTHQSVQEASGDESNGIRMQSIHNNRNNNRKRYLELVPVVRPVKLRYVPLKTGVCFDVRMRYHSKLYTSYFEYIDPHPEDPRRIYRIYKILCENGLIDDPSLSIASNSEIEATEEPKNINGKESSSEINVKKENSFSTFDSNNTNSNGLGEYMVKIPIKEASIEEILLVHSKEHLAFIEKTEKMSRQDLLKETETGDSVYFNNESFLSARLSCGGAIEACKSVVEGKVKNALAIVRPPGHHAEPERPGGFCLFSNVAIAAKSILKNYSESVKKIMILDWDIHHGNGTQKSFYNSDQVLYVSLHRFELGKYYPGTKIGDLDQCGEDKGEGFNCNIPWPMGGVGDADYMLAFRKVIMPMAQEFKPDLVIISAGFDAAEGDTIGQCHVTPACYGQMTHMLKSLARGNLVVVLEGGYNLDSIAISALDVAKVLIGEPPNEIENIDPKTGEIVVPKPEAIKTVENVIKQQSKYWQCFKTPEGNQGLPLAFWAPPTPNNEQKKTASPPSETSASKNESKQNSPLSSDTPAISMLPPSIVPLNKSLDNYRFQYLQEMYTFYPLPLIHNPIISEIKAQMENFIIGTTFNPAQHLTDTQNLVVLIHDTPEMWGKPNPITGVLDPSQTYLIDTTLKIIEWCEKQKYAIIDITIPTNSQNTVFYSQEVMMYLWDNYLQYFNNMQKIAFIGIGDSTAGLVHLLGHRDTREYTKCCISFVDKTSLKSIVPLIDQSLVDWYYKNSLVFASKNHTCWSSNTKPRKKYGRVLKCLKDGMCDIFDEKFEEATDFILDSFEEFDDDDEDGEDEESST</sequence>
<evidence type="ECO:0000256" key="6">
    <source>
        <dbReference type="ARBA" id="ARBA00022853"/>
    </source>
</evidence>
<dbReference type="GO" id="GO:0040029">
    <property type="term" value="P:epigenetic regulation of gene expression"/>
    <property type="evidence" value="ECO:0007669"/>
    <property type="project" value="TreeGrafter"/>
</dbReference>
<evidence type="ECO:0000256" key="8">
    <source>
        <dbReference type="ARBA" id="ARBA00023163"/>
    </source>
</evidence>
<dbReference type="GO" id="GO:0010557">
    <property type="term" value="P:positive regulation of macromolecule biosynthetic process"/>
    <property type="evidence" value="ECO:0007669"/>
    <property type="project" value="UniProtKB-ARBA"/>
</dbReference>
<keyword evidence="7 10" id="KW-0805">Transcription regulation</keyword>
<evidence type="ECO:0000256" key="7">
    <source>
        <dbReference type="ARBA" id="ARBA00023015"/>
    </source>
</evidence>
<proteinExistence type="inferred from homology"/>
<dbReference type="AlphaFoldDB" id="A0A1E5RN88"/>
<feature type="domain" description="Histone deacetylase" evidence="12">
    <location>
        <begin position="155"/>
        <end position="434"/>
    </location>
</feature>
<dbReference type="FunCoup" id="A0A1E5RN88">
    <property type="interactions" value="168"/>
</dbReference>
<feature type="region of interest" description="Disordered" evidence="11">
    <location>
        <begin position="1"/>
        <end position="32"/>
    </location>
</feature>
<evidence type="ECO:0000256" key="2">
    <source>
        <dbReference type="ARBA" id="ARBA00007738"/>
    </source>
</evidence>
<dbReference type="InterPro" id="IPR023801">
    <property type="entry name" value="His_deacetylse_dom"/>
</dbReference>
<dbReference type="PIRSF" id="PIRSF037919">
    <property type="entry name" value="HDAC_II_yeast"/>
    <property type="match status" value="1"/>
</dbReference>
<dbReference type="PRINTS" id="PR01270">
    <property type="entry name" value="HDASUPER"/>
</dbReference>
<keyword evidence="6 10" id="KW-0156">Chromatin regulator</keyword>
<comment type="function">
    <text evidence="10">Responsible for the deacetylation of lysine residues on the N-terminal part of the core histones (H2A, H2B, H3 and H4). Histone deacetylation gives a tag for epigenetic repression and plays an important role in transcriptional regulation, cell cycle progression and developmental events.</text>
</comment>
<dbReference type="InterPro" id="IPR019154">
    <property type="entry name" value="Arb2-like_domain"/>
</dbReference>
<organism evidence="14 15">
    <name type="scientific">Hanseniaspora osmophila</name>
    <dbReference type="NCBI Taxonomy" id="56408"/>
    <lineage>
        <taxon>Eukaryota</taxon>
        <taxon>Fungi</taxon>
        <taxon>Dikarya</taxon>
        <taxon>Ascomycota</taxon>
        <taxon>Saccharomycotina</taxon>
        <taxon>Saccharomycetes</taxon>
        <taxon>Saccharomycodales</taxon>
        <taxon>Saccharomycodaceae</taxon>
        <taxon>Hanseniaspora</taxon>
    </lineage>
</organism>
<accession>A0A1E5RN88</accession>
<evidence type="ECO:0000259" key="13">
    <source>
        <dbReference type="Pfam" id="PF09757"/>
    </source>
</evidence>
<dbReference type="Pfam" id="PF00850">
    <property type="entry name" value="Hist_deacetyl"/>
    <property type="match status" value="1"/>
</dbReference>
<dbReference type="EMBL" id="LPNM01000005">
    <property type="protein sequence ID" value="OEJ88350.1"/>
    <property type="molecule type" value="Genomic_DNA"/>
</dbReference>
<evidence type="ECO:0000259" key="12">
    <source>
        <dbReference type="Pfam" id="PF00850"/>
    </source>
</evidence>
<dbReference type="SUPFAM" id="SSF52768">
    <property type="entry name" value="Arginase/deacetylase"/>
    <property type="match status" value="1"/>
</dbReference>
<dbReference type="InterPro" id="IPR017321">
    <property type="entry name" value="Hist_deAcase_II_yeast"/>
</dbReference>
<gene>
    <name evidence="14" type="ORF">AWRI3579_g853</name>
</gene>
<reference evidence="15" key="1">
    <citation type="journal article" date="2016" name="Genome Announc.">
        <title>Genome sequences of three species of Hanseniaspora isolated from spontaneous wine fermentations.</title>
        <authorList>
            <person name="Sternes P.R."/>
            <person name="Lee D."/>
            <person name="Kutyna D.R."/>
            <person name="Borneman A.R."/>
        </authorList>
    </citation>
    <scope>NUCLEOTIDE SEQUENCE [LARGE SCALE GENOMIC DNA]</scope>
    <source>
        <strain evidence="15">AWRI3579</strain>
    </source>
</reference>
<name>A0A1E5RN88_9ASCO</name>
<feature type="compositionally biased region" description="Polar residues" evidence="11">
    <location>
        <begin position="505"/>
        <end position="530"/>
    </location>
</feature>
<dbReference type="Proteomes" id="UP000095728">
    <property type="component" value="Unassembled WGS sequence"/>
</dbReference>
<keyword evidence="8 10" id="KW-0804">Transcription</keyword>
<comment type="caution">
    <text evidence="14">The sequence shown here is derived from an EMBL/GenBank/DDBJ whole genome shotgun (WGS) entry which is preliminary data.</text>
</comment>
<comment type="catalytic activity">
    <reaction evidence="10">
        <text>N(6)-acetyl-L-lysyl-[histone] + H2O = L-lysyl-[histone] + acetate</text>
        <dbReference type="Rhea" id="RHEA:58196"/>
        <dbReference type="Rhea" id="RHEA-COMP:9845"/>
        <dbReference type="Rhea" id="RHEA-COMP:11338"/>
        <dbReference type="ChEBI" id="CHEBI:15377"/>
        <dbReference type="ChEBI" id="CHEBI:29969"/>
        <dbReference type="ChEBI" id="CHEBI:30089"/>
        <dbReference type="ChEBI" id="CHEBI:61930"/>
        <dbReference type="EC" id="3.5.1.98"/>
    </reaction>
</comment>
<feature type="region of interest" description="Disordered" evidence="11">
    <location>
        <begin position="489"/>
        <end position="532"/>
    </location>
</feature>
<evidence type="ECO:0000256" key="11">
    <source>
        <dbReference type="SAM" id="MobiDB-lite"/>
    </source>
</evidence>